<organism evidence="2 3">
    <name type="scientific">Burkholderia diffusa</name>
    <dbReference type="NCBI Taxonomy" id="488732"/>
    <lineage>
        <taxon>Bacteria</taxon>
        <taxon>Pseudomonadati</taxon>
        <taxon>Pseudomonadota</taxon>
        <taxon>Betaproteobacteria</taxon>
        <taxon>Burkholderiales</taxon>
        <taxon>Burkholderiaceae</taxon>
        <taxon>Burkholderia</taxon>
        <taxon>Burkholderia cepacia complex</taxon>
    </lineage>
</organism>
<dbReference type="RefSeq" id="WP_151052032.1">
    <property type="nucleotide sequence ID" value="NZ_CABVPN010000012.1"/>
</dbReference>
<dbReference type="EMBL" id="CABVPN010000012">
    <property type="protein sequence ID" value="VWB61243.1"/>
    <property type="molecule type" value="Genomic_DNA"/>
</dbReference>
<feature type="region of interest" description="Disordered" evidence="1">
    <location>
        <begin position="1"/>
        <end position="84"/>
    </location>
</feature>
<evidence type="ECO:0000256" key="1">
    <source>
        <dbReference type="SAM" id="MobiDB-lite"/>
    </source>
</evidence>
<accession>A0A6P2KYK7</accession>
<proteinExistence type="predicted"/>
<dbReference type="Proteomes" id="UP000494125">
    <property type="component" value="Unassembled WGS sequence"/>
</dbReference>
<gene>
    <name evidence="2" type="ORF">BDI24065_02857</name>
</gene>
<protein>
    <submittedName>
        <fullName evidence="2">Uncharacterized protein</fullName>
    </submittedName>
</protein>
<feature type="compositionally biased region" description="Low complexity" evidence="1">
    <location>
        <begin position="26"/>
        <end position="42"/>
    </location>
</feature>
<sequence length="84" mass="8738">MNAASNVRKTNDAPSTDERGGDEQRTVAPTRTRARVRAATSRNAGNAARQAERGGGNGPVATSGGHKTAEPHWEDDSGATPPEE</sequence>
<evidence type="ECO:0000313" key="3">
    <source>
        <dbReference type="Proteomes" id="UP000494125"/>
    </source>
</evidence>
<feature type="compositionally biased region" description="Polar residues" evidence="1">
    <location>
        <begin position="1"/>
        <end position="14"/>
    </location>
</feature>
<dbReference type="GeneID" id="93027935"/>
<reference evidence="2 3" key="1">
    <citation type="submission" date="2019-09" db="EMBL/GenBank/DDBJ databases">
        <authorList>
            <person name="Depoorter E."/>
        </authorList>
    </citation>
    <scope>NUCLEOTIDE SEQUENCE [LARGE SCALE GENOMIC DNA]</scope>
    <source>
        <strain evidence="2">LMG 24065</strain>
    </source>
</reference>
<feature type="compositionally biased region" description="Basic and acidic residues" evidence="1">
    <location>
        <begin position="16"/>
        <end position="25"/>
    </location>
</feature>
<keyword evidence="3" id="KW-1185">Reference proteome</keyword>
<name>A0A6P2KYK7_9BURK</name>
<dbReference type="AlphaFoldDB" id="A0A6P2KYK7"/>
<evidence type="ECO:0000313" key="2">
    <source>
        <dbReference type="EMBL" id="VWB61243.1"/>
    </source>
</evidence>